<proteinExistence type="predicted"/>
<keyword evidence="1" id="KW-0732">Signal</keyword>
<accession>A0A0A9GNE7</accession>
<protein>
    <submittedName>
        <fullName evidence="2">Uncharacterized protein</fullName>
    </submittedName>
</protein>
<reference evidence="2" key="1">
    <citation type="submission" date="2014-09" db="EMBL/GenBank/DDBJ databases">
        <authorList>
            <person name="Magalhaes I.L.F."/>
            <person name="Oliveira U."/>
            <person name="Santos F.R."/>
            <person name="Vidigal T.H.D.A."/>
            <person name="Brescovit A.D."/>
            <person name="Santos A.J."/>
        </authorList>
    </citation>
    <scope>NUCLEOTIDE SEQUENCE</scope>
    <source>
        <tissue evidence="2">Shoot tissue taken approximately 20 cm above the soil surface</tissue>
    </source>
</reference>
<organism evidence="2">
    <name type="scientific">Arundo donax</name>
    <name type="common">Giant reed</name>
    <name type="synonym">Donax arundinaceus</name>
    <dbReference type="NCBI Taxonomy" id="35708"/>
    <lineage>
        <taxon>Eukaryota</taxon>
        <taxon>Viridiplantae</taxon>
        <taxon>Streptophyta</taxon>
        <taxon>Embryophyta</taxon>
        <taxon>Tracheophyta</taxon>
        <taxon>Spermatophyta</taxon>
        <taxon>Magnoliopsida</taxon>
        <taxon>Liliopsida</taxon>
        <taxon>Poales</taxon>
        <taxon>Poaceae</taxon>
        <taxon>PACMAD clade</taxon>
        <taxon>Arundinoideae</taxon>
        <taxon>Arundineae</taxon>
        <taxon>Arundo</taxon>
    </lineage>
</organism>
<reference evidence="2" key="2">
    <citation type="journal article" date="2015" name="Data Brief">
        <title>Shoot transcriptome of the giant reed, Arundo donax.</title>
        <authorList>
            <person name="Barrero R.A."/>
            <person name="Guerrero F.D."/>
            <person name="Moolhuijzen P."/>
            <person name="Goolsby J.A."/>
            <person name="Tidwell J."/>
            <person name="Bellgard S.E."/>
            <person name="Bellgard M.I."/>
        </authorList>
    </citation>
    <scope>NUCLEOTIDE SEQUENCE</scope>
    <source>
        <tissue evidence="2">Shoot tissue taken approximately 20 cm above the soil surface</tissue>
    </source>
</reference>
<evidence type="ECO:0000313" key="2">
    <source>
        <dbReference type="EMBL" id="JAE24066.1"/>
    </source>
</evidence>
<feature type="signal peptide" evidence="1">
    <location>
        <begin position="1"/>
        <end position="17"/>
    </location>
</feature>
<dbReference type="AlphaFoldDB" id="A0A0A9GNE7"/>
<sequence length="36" mass="4119">MILDINLLLICLVYINADLCCLCSIRKEGFLLITYV</sequence>
<name>A0A0A9GNE7_ARUDO</name>
<feature type="chain" id="PRO_5002047848" evidence="1">
    <location>
        <begin position="18"/>
        <end position="36"/>
    </location>
</feature>
<evidence type="ECO:0000256" key="1">
    <source>
        <dbReference type="SAM" id="SignalP"/>
    </source>
</evidence>
<dbReference type="EMBL" id="GBRH01173830">
    <property type="protein sequence ID" value="JAE24066.1"/>
    <property type="molecule type" value="Transcribed_RNA"/>
</dbReference>